<dbReference type="PROSITE" id="PS50925">
    <property type="entry name" value="BLUF"/>
    <property type="match status" value="1"/>
</dbReference>
<protein>
    <submittedName>
        <fullName evidence="2">Transcriptional regulator with XRE-family HTH domain</fullName>
    </submittedName>
</protein>
<keyword evidence="3" id="KW-1185">Reference proteome</keyword>
<accession>A0A7W7N440</accession>
<dbReference type="InterPro" id="IPR001387">
    <property type="entry name" value="Cro/C1-type_HTH"/>
</dbReference>
<dbReference type="GO" id="GO:0009882">
    <property type="term" value="F:blue light photoreceptor activity"/>
    <property type="evidence" value="ECO:0007669"/>
    <property type="project" value="InterPro"/>
</dbReference>
<dbReference type="InterPro" id="IPR036046">
    <property type="entry name" value="Acylphosphatase-like_dom_sf"/>
</dbReference>
<organism evidence="2 3">
    <name type="scientific">Brevundimonas bullata</name>
    <dbReference type="NCBI Taxonomy" id="13160"/>
    <lineage>
        <taxon>Bacteria</taxon>
        <taxon>Pseudomonadati</taxon>
        <taxon>Pseudomonadota</taxon>
        <taxon>Alphaproteobacteria</taxon>
        <taxon>Caulobacterales</taxon>
        <taxon>Caulobacteraceae</taxon>
        <taxon>Brevundimonas</taxon>
    </lineage>
</organism>
<dbReference type="CDD" id="cd00093">
    <property type="entry name" value="HTH_XRE"/>
    <property type="match status" value="1"/>
</dbReference>
<reference evidence="2 3" key="1">
    <citation type="submission" date="2020-08" db="EMBL/GenBank/DDBJ databases">
        <title>Functional genomics of gut bacteria from endangered species of beetles.</title>
        <authorList>
            <person name="Carlos-Shanley C."/>
        </authorList>
    </citation>
    <scope>NUCLEOTIDE SEQUENCE [LARGE SCALE GENOMIC DNA]</scope>
    <source>
        <strain evidence="2 3">S00123</strain>
    </source>
</reference>
<comment type="caution">
    <text evidence="2">The sequence shown here is derived from an EMBL/GenBank/DDBJ whole genome shotgun (WGS) entry which is preliminary data.</text>
</comment>
<dbReference type="Gene3D" id="1.10.260.40">
    <property type="entry name" value="lambda repressor-like DNA-binding domains"/>
    <property type="match status" value="1"/>
</dbReference>
<dbReference type="Gene3D" id="3.30.70.100">
    <property type="match status" value="1"/>
</dbReference>
<dbReference type="EMBL" id="JACHKY010000005">
    <property type="protein sequence ID" value="MBB4799220.1"/>
    <property type="molecule type" value="Genomic_DNA"/>
</dbReference>
<dbReference type="GO" id="GO:0003677">
    <property type="term" value="F:DNA binding"/>
    <property type="evidence" value="ECO:0007669"/>
    <property type="project" value="InterPro"/>
</dbReference>
<evidence type="ECO:0000259" key="1">
    <source>
        <dbReference type="PROSITE" id="PS50925"/>
    </source>
</evidence>
<dbReference type="RefSeq" id="WP_184272071.1">
    <property type="nucleotide sequence ID" value="NZ_JACHKY010000005.1"/>
</dbReference>
<dbReference type="InterPro" id="IPR010982">
    <property type="entry name" value="Lambda_DNA-bd_dom_sf"/>
</dbReference>
<name>A0A7W7N440_9CAUL</name>
<feature type="domain" description="BLUF" evidence="1">
    <location>
        <begin position="98"/>
        <end position="192"/>
    </location>
</feature>
<evidence type="ECO:0000313" key="2">
    <source>
        <dbReference type="EMBL" id="MBB4799220.1"/>
    </source>
</evidence>
<dbReference type="InterPro" id="IPR007024">
    <property type="entry name" value="BLUF_domain"/>
</dbReference>
<dbReference type="SUPFAM" id="SSF47413">
    <property type="entry name" value="lambda repressor-like DNA-binding domains"/>
    <property type="match status" value="1"/>
</dbReference>
<evidence type="ECO:0000313" key="3">
    <source>
        <dbReference type="Proteomes" id="UP000539957"/>
    </source>
</evidence>
<dbReference type="Pfam" id="PF04940">
    <property type="entry name" value="BLUF"/>
    <property type="match status" value="1"/>
</dbReference>
<dbReference type="SUPFAM" id="SSF54975">
    <property type="entry name" value="Acylphosphatase/BLUF domain-like"/>
    <property type="match status" value="1"/>
</dbReference>
<gene>
    <name evidence="2" type="ORF">HNP32_002976</name>
</gene>
<dbReference type="SMART" id="SM01034">
    <property type="entry name" value="BLUF"/>
    <property type="match status" value="1"/>
</dbReference>
<dbReference type="GO" id="GO:0071949">
    <property type="term" value="F:FAD binding"/>
    <property type="evidence" value="ECO:0007669"/>
    <property type="project" value="InterPro"/>
</dbReference>
<proteinExistence type="predicted"/>
<dbReference type="Proteomes" id="UP000539957">
    <property type="component" value="Unassembled WGS sequence"/>
</dbReference>
<sequence length="275" mass="29902">MLTGEQIRAARALSRTEQSELARLSGLSLETIKRLERIRGPVNANARTLRAIHDAFEGLGVQFDGDDAGNIGVLRRLSEARLTETSARPPDTAYAPRLHRLVYQSHIAHSGAESLRPTLAYINAEAGILHASLGLTGIIYVHEGRILQALEGDRDAVHQAYRAISCYPQHRDLRLIEDRPTAQRQFSGFSFCCGMFPEDFARLHGEQTLQGGFNLADLTPGAASDLLGVARDLQQAPPRKTRGNPGACTLASACLDSTCGRARMAPSHHDAPQAH</sequence>
<dbReference type="AlphaFoldDB" id="A0A7W7N440"/>